<dbReference type="EMBL" id="RWIC01000579">
    <property type="protein sequence ID" value="TKC42115.1"/>
    <property type="molecule type" value="Genomic_DNA"/>
</dbReference>
<name>A0A4U1EYY7_MONMO</name>
<gene>
    <name evidence="1" type="ORF">EI555_017149</name>
</gene>
<organism evidence="1 2">
    <name type="scientific">Monodon monoceros</name>
    <name type="common">Narwhal</name>
    <name type="synonym">Ceratodon monodon</name>
    <dbReference type="NCBI Taxonomy" id="40151"/>
    <lineage>
        <taxon>Eukaryota</taxon>
        <taxon>Metazoa</taxon>
        <taxon>Chordata</taxon>
        <taxon>Craniata</taxon>
        <taxon>Vertebrata</taxon>
        <taxon>Euteleostomi</taxon>
        <taxon>Mammalia</taxon>
        <taxon>Eutheria</taxon>
        <taxon>Laurasiatheria</taxon>
        <taxon>Artiodactyla</taxon>
        <taxon>Whippomorpha</taxon>
        <taxon>Cetacea</taxon>
        <taxon>Odontoceti</taxon>
        <taxon>Monodontidae</taxon>
        <taxon>Monodon</taxon>
    </lineage>
</organism>
<dbReference type="Proteomes" id="UP000308365">
    <property type="component" value="Unassembled WGS sequence"/>
</dbReference>
<evidence type="ECO:0000313" key="2">
    <source>
        <dbReference type="Proteomes" id="UP000308365"/>
    </source>
</evidence>
<comment type="caution">
    <text evidence="1">The sequence shown here is derived from an EMBL/GenBank/DDBJ whole genome shotgun (WGS) entry which is preliminary data.</text>
</comment>
<reference evidence="2" key="1">
    <citation type="journal article" date="2019" name="IScience">
        <title>Narwhal Genome Reveals Long-Term Low Genetic Diversity despite Current Large Abundance Size.</title>
        <authorList>
            <person name="Westbury M.V."/>
            <person name="Petersen B."/>
            <person name="Garde E."/>
            <person name="Heide-Jorgensen M.P."/>
            <person name="Lorenzen E.D."/>
        </authorList>
    </citation>
    <scope>NUCLEOTIDE SEQUENCE [LARGE SCALE GENOMIC DNA]</scope>
</reference>
<proteinExistence type="predicted"/>
<accession>A0A4U1EYY7</accession>
<dbReference type="AlphaFoldDB" id="A0A4U1EYY7"/>
<sequence>MKSLQKKKPENNQRDDASRNKLALAELYEPQELRVMTNLSHLQVEDTDWVIPFVSDLNASKIAKEIPLVLLQLVQNGQRKQKLGSLTPEIVNIPSSPEEKSVLNAVVPVDDSVPITKIPIRLANERSRMFRTLLYSPILNLQLLTLFLDFISIELTDEGLKQIFLRISKQ</sequence>
<protein>
    <submittedName>
        <fullName evidence="1">Uncharacterized protein</fullName>
    </submittedName>
</protein>
<evidence type="ECO:0000313" key="1">
    <source>
        <dbReference type="EMBL" id="TKC42115.1"/>
    </source>
</evidence>